<keyword evidence="1" id="KW-1133">Transmembrane helix</keyword>
<accession>A0A6N0HNQ4</accession>
<keyword evidence="1" id="KW-0812">Transmembrane</keyword>
<sequence>MDLSLGGMTIGIVALLTFSAVSFNIYPPSNVEKIDSKPLHLGGEFSEDNLGLNKMQMVAARYGFYPQRIEVPVNITFTKAGEYPLFCNEFCGLDHDYMWSKLIISEAEKQ</sequence>
<dbReference type="InterPro" id="IPR008972">
    <property type="entry name" value="Cupredoxin"/>
</dbReference>
<gene>
    <name evidence="2" type="ORF">HUE58_01950</name>
</gene>
<dbReference type="AlphaFoldDB" id="A0A6N0HNQ4"/>
<dbReference type="RefSeq" id="WP_174605394.1">
    <property type="nucleotide sequence ID" value="NZ_CP054490.1"/>
</dbReference>
<keyword evidence="1" id="KW-0472">Membrane</keyword>
<keyword evidence="3" id="KW-1185">Reference proteome</keyword>
<evidence type="ECO:0000313" key="3">
    <source>
        <dbReference type="Proteomes" id="UP000509429"/>
    </source>
</evidence>
<organism evidence="2 3">
    <name type="scientific">Candidatus Ruthia endofausta</name>
    <dbReference type="NCBI Taxonomy" id="2738852"/>
    <lineage>
        <taxon>Bacteria</taxon>
        <taxon>Pseudomonadati</taxon>
        <taxon>Pseudomonadota</taxon>
        <taxon>Gammaproteobacteria</taxon>
        <taxon>Candidatus Pseudothioglobaceae</taxon>
        <taxon>Candidatus Ruthturnera</taxon>
    </lineage>
</organism>
<dbReference type="KEGG" id="reo:HUE58_01950"/>
<protein>
    <recommendedName>
        <fullName evidence="4">Cytochrome C oxidase subunit II</fullName>
    </recommendedName>
</protein>
<dbReference type="Proteomes" id="UP000509429">
    <property type="component" value="Chromosome"/>
</dbReference>
<dbReference type="Gene3D" id="2.60.40.420">
    <property type="entry name" value="Cupredoxins - blue copper proteins"/>
    <property type="match status" value="1"/>
</dbReference>
<feature type="transmembrane region" description="Helical" evidence="1">
    <location>
        <begin position="6"/>
        <end position="26"/>
    </location>
</feature>
<dbReference type="SUPFAM" id="SSF49503">
    <property type="entry name" value="Cupredoxins"/>
    <property type="match status" value="1"/>
</dbReference>
<evidence type="ECO:0000313" key="2">
    <source>
        <dbReference type="EMBL" id="QKQ23954.1"/>
    </source>
</evidence>
<evidence type="ECO:0000256" key="1">
    <source>
        <dbReference type="SAM" id="Phobius"/>
    </source>
</evidence>
<reference evidence="2 3" key="1">
    <citation type="submission" date="2020-05" db="EMBL/GenBank/DDBJ databases">
        <title>Horizontal transmission and recombination maintain forever young bacterial symbiont genomes.</title>
        <authorList>
            <person name="Russell S.L."/>
            <person name="Pepper-Tunick E."/>
            <person name="Svedberg J."/>
            <person name="Byrne A."/>
            <person name="Ruelas Castillo J."/>
            <person name="Vollmers C."/>
            <person name="Beinart R.A."/>
            <person name="Corbett-Detig R."/>
        </authorList>
    </citation>
    <scope>NUCLEOTIDE SEQUENCE [LARGE SCALE GENOMIC DNA]</scope>
    <source>
        <strain evidence="2">JDF_Ridge</strain>
    </source>
</reference>
<name>A0A6N0HNQ4_9GAMM</name>
<dbReference type="EMBL" id="CP054490">
    <property type="protein sequence ID" value="QKQ23954.1"/>
    <property type="molecule type" value="Genomic_DNA"/>
</dbReference>
<proteinExistence type="predicted"/>
<evidence type="ECO:0008006" key="4">
    <source>
        <dbReference type="Google" id="ProtNLM"/>
    </source>
</evidence>